<organism evidence="12 13">
    <name type="scientific">Capnocytophaga canis</name>
    <dbReference type="NCBI Taxonomy" id="1848903"/>
    <lineage>
        <taxon>Bacteria</taxon>
        <taxon>Pseudomonadati</taxon>
        <taxon>Bacteroidota</taxon>
        <taxon>Flavobacteriia</taxon>
        <taxon>Flavobacteriales</taxon>
        <taxon>Flavobacteriaceae</taxon>
        <taxon>Capnocytophaga</taxon>
    </lineage>
</organism>
<comment type="subcellular location">
    <subcellularLocation>
        <location evidence="1">Virion</location>
    </subcellularLocation>
</comment>
<dbReference type="InterPro" id="IPR005902">
    <property type="entry name" value="HU_DNA-bd_put"/>
</dbReference>
<evidence type="ECO:0000256" key="6">
    <source>
        <dbReference type="ARBA" id="ARBA00022921"/>
    </source>
</evidence>
<evidence type="ECO:0000256" key="1">
    <source>
        <dbReference type="ARBA" id="ARBA00004328"/>
    </source>
</evidence>
<comment type="function">
    <text evidence="10">DNA-binding protein that plays a critical role in nucleoid compaction, genome replication and DNA replication and transcription. Binds to both ssDNA and dsDNA with a binding site covering about 15 nucleotides. Displays DNA-supercoiling activity only when associated with the viral DNA topoisomerase 2.</text>
</comment>
<evidence type="ECO:0000256" key="4">
    <source>
        <dbReference type="ARBA" id="ARBA00016145"/>
    </source>
</evidence>
<proteinExistence type="inferred from homology"/>
<dbReference type="InterPro" id="IPR010992">
    <property type="entry name" value="IHF-like_DNA-bd_dom_sf"/>
</dbReference>
<evidence type="ECO:0000256" key="3">
    <source>
        <dbReference type="ARBA" id="ARBA00011738"/>
    </source>
</evidence>
<sequence>MVAKTSFFNIEFLTKKTKAMKYHLVQKANPQDRSKKKFYANAVISSKVEQKDIAKTISSKSSLTAGDIANVIQNLLEELPKELLKGNSVKLGDFGTFRISISSEGVENEKDFNASMIKDVRIIFTPGVEMKKAIEGISFEKS</sequence>
<dbReference type="Pfam" id="PF18291">
    <property type="entry name" value="HU-HIG"/>
    <property type="match status" value="1"/>
</dbReference>
<evidence type="ECO:0000313" key="12">
    <source>
        <dbReference type="EMBL" id="CEN49008.1"/>
    </source>
</evidence>
<name>A0A0B7IGC1_9FLAO</name>
<feature type="domain" description="HU" evidence="11">
    <location>
        <begin position="19"/>
        <end position="141"/>
    </location>
</feature>
<keyword evidence="13" id="KW-1185">Reference proteome</keyword>
<dbReference type="EMBL" id="CDOI01000189">
    <property type="protein sequence ID" value="CEN49008.1"/>
    <property type="molecule type" value="Genomic_DNA"/>
</dbReference>
<reference evidence="12 13" key="1">
    <citation type="submission" date="2015-01" db="EMBL/GenBank/DDBJ databases">
        <authorList>
            <person name="Xiang T."/>
            <person name="Song Y."/>
            <person name="Huang L."/>
            <person name="Wang B."/>
            <person name="Wu P."/>
        </authorList>
    </citation>
    <scope>NUCLEOTIDE SEQUENCE [LARGE SCALE GENOMIC DNA]</scope>
    <source>
        <strain evidence="12 13">CcD38</strain>
    </source>
</reference>
<dbReference type="Gene3D" id="4.10.520.10">
    <property type="entry name" value="IHF-like DNA-binding proteins"/>
    <property type="match status" value="1"/>
</dbReference>
<keyword evidence="7 12" id="KW-0238">DNA-binding</keyword>
<evidence type="ECO:0000256" key="2">
    <source>
        <dbReference type="ARBA" id="ARBA00010529"/>
    </source>
</evidence>
<dbReference type="PANTHER" id="PTHR33175">
    <property type="entry name" value="DNA-BINDING PROTEIN HU"/>
    <property type="match status" value="1"/>
</dbReference>
<dbReference type="GO" id="GO:0003677">
    <property type="term" value="F:DNA binding"/>
    <property type="evidence" value="ECO:0007669"/>
    <property type="project" value="UniProtKB-KW"/>
</dbReference>
<dbReference type="AlphaFoldDB" id="A0A0B7IGC1"/>
<evidence type="ECO:0000256" key="5">
    <source>
        <dbReference type="ARBA" id="ARBA00022705"/>
    </source>
</evidence>
<evidence type="ECO:0000256" key="9">
    <source>
        <dbReference type="ARBA" id="ARBA00033227"/>
    </source>
</evidence>
<dbReference type="GO" id="GO:0005829">
    <property type="term" value="C:cytosol"/>
    <property type="evidence" value="ECO:0007669"/>
    <property type="project" value="TreeGrafter"/>
</dbReference>
<dbReference type="InterPro" id="IPR000119">
    <property type="entry name" value="Hist_DNA-bd"/>
</dbReference>
<evidence type="ECO:0000256" key="8">
    <source>
        <dbReference type="ARBA" id="ARBA00033120"/>
    </source>
</evidence>
<dbReference type="GO" id="GO:0006260">
    <property type="term" value="P:DNA replication"/>
    <property type="evidence" value="ECO:0007669"/>
    <property type="project" value="UniProtKB-KW"/>
</dbReference>
<accession>A0A0B7IGC1</accession>
<keyword evidence="5" id="KW-0235">DNA replication</keyword>
<gene>
    <name evidence="12" type="ORF">CCAND38_740001</name>
</gene>
<comment type="similarity">
    <text evidence="2">Belongs to the bacterial histone-like protein family.</text>
</comment>
<comment type="subunit">
    <text evidence="3">Homodimer.</text>
</comment>
<dbReference type="SUPFAM" id="SSF47729">
    <property type="entry name" value="IHF-like DNA-binding proteins"/>
    <property type="match status" value="1"/>
</dbReference>
<evidence type="ECO:0000256" key="7">
    <source>
        <dbReference type="ARBA" id="ARBA00023125"/>
    </source>
</evidence>
<dbReference type="Proteomes" id="UP000045051">
    <property type="component" value="Unassembled WGS sequence"/>
</dbReference>
<evidence type="ECO:0000313" key="13">
    <source>
        <dbReference type="Proteomes" id="UP000045051"/>
    </source>
</evidence>
<keyword evidence="6" id="KW-0426">Late protein</keyword>
<dbReference type="NCBIfam" id="TIGR01201">
    <property type="entry name" value="HU_rel"/>
    <property type="match status" value="1"/>
</dbReference>
<evidence type="ECO:0000259" key="11">
    <source>
        <dbReference type="Pfam" id="PF18291"/>
    </source>
</evidence>
<dbReference type="InterPro" id="IPR041607">
    <property type="entry name" value="HU-HIG"/>
</dbReference>
<evidence type="ECO:0000256" key="10">
    <source>
        <dbReference type="ARBA" id="ARBA00046140"/>
    </source>
</evidence>
<protein>
    <recommendedName>
        <fullName evidence="4">Viral histone-like protein</fullName>
    </recommendedName>
    <alternativeName>
        <fullName evidence="9">DNA-binding protein pA104R</fullName>
    </alternativeName>
    <alternativeName>
        <fullName evidence="8">pA104R</fullName>
    </alternativeName>
</protein>
<dbReference type="GO" id="GO:0030527">
    <property type="term" value="F:structural constituent of chromatin"/>
    <property type="evidence" value="ECO:0007669"/>
    <property type="project" value="InterPro"/>
</dbReference>
<dbReference type="PANTHER" id="PTHR33175:SF13">
    <property type="entry name" value="HISTONE-LIKE PROTEIN"/>
    <property type="match status" value="1"/>
</dbReference>